<gene>
    <name evidence="3" type="ORF">CRHIZ90672A_00012472</name>
</gene>
<evidence type="ECO:0000313" key="3">
    <source>
        <dbReference type="EMBL" id="CAH0019320.1"/>
    </source>
</evidence>
<reference evidence="3" key="1">
    <citation type="submission" date="2021-10" db="EMBL/GenBank/DDBJ databases">
        <authorList>
            <person name="Piombo E."/>
        </authorList>
    </citation>
    <scope>NUCLEOTIDE SEQUENCE</scope>
</reference>
<evidence type="ECO:0000313" key="4">
    <source>
        <dbReference type="Proteomes" id="UP000696573"/>
    </source>
</evidence>
<sequence>MAGKRKNKTSSKARRQAPRFFPPLNASETPNQLAGSQDQAAGSEDQVEATPSQAQVASIQFGEPQSPIRVKMPPTEAAAVPPAQPGGSQAMPSSSSQVPAAPTTQDAASLKAERDRLNLRMKDNAWNRALLTTQIKQTQRDIMRTKLLGTYEKRTGDLLSEFILKLHKRERELEQLEVEQKKLEAAEKEKK</sequence>
<organism evidence="3 4">
    <name type="scientific">Clonostachys rhizophaga</name>
    <dbReference type="NCBI Taxonomy" id="160324"/>
    <lineage>
        <taxon>Eukaryota</taxon>
        <taxon>Fungi</taxon>
        <taxon>Dikarya</taxon>
        <taxon>Ascomycota</taxon>
        <taxon>Pezizomycotina</taxon>
        <taxon>Sordariomycetes</taxon>
        <taxon>Hypocreomycetidae</taxon>
        <taxon>Hypocreales</taxon>
        <taxon>Bionectriaceae</taxon>
        <taxon>Clonostachys</taxon>
    </lineage>
</organism>
<protein>
    <submittedName>
        <fullName evidence="3">Uncharacterized protein</fullName>
    </submittedName>
</protein>
<feature type="coiled-coil region" evidence="1">
    <location>
        <begin position="159"/>
        <end position="191"/>
    </location>
</feature>
<keyword evidence="4" id="KW-1185">Reference proteome</keyword>
<evidence type="ECO:0000256" key="1">
    <source>
        <dbReference type="SAM" id="Coils"/>
    </source>
</evidence>
<feature type="compositionally biased region" description="Polar residues" evidence="2">
    <location>
        <begin position="86"/>
        <end position="107"/>
    </location>
</feature>
<name>A0A9N9V4X0_9HYPO</name>
<dbReference type="AlphaFoldDB" id="A0A9N9V4X0"/>
<proteinExistence type="predicted"/>
<feature type="compositionally biased region" description="Basic residues" evidence="2">
    <location>
        <begin position="1"/>
        <end position="17"/>
    </location>
</feature>
<feature type="region of interest" description="Disordered" evidence="2">
    <location>
        <begin position="1"/>
        <end position="112"/>
    </location>
</feature>
<dbReference type="OrthoDB" id="10376026at2759"/>
<dbReference type="Proteomes" id="UP000696573">
    <property type="component" value="Unassembled WGS sequence"/>
</dbReference>
<feature type="compositionally biased region" description="Polar residues" evidence="2">
    <location>
        <begin position="26"/>
        <end position="40"/>
    </location>
</feature>
<comment type="caution">
    <text evidence="3">The sequence shown here is derived from an EMBL/GenBank/DDBJ whole genome shotgun (WGS) entry which is preliminary data.</text>
</comment>
<feature type="compositionally biased region" description="Polar residues" evidence="2">
    <location>
        <begin position="49"/>
        <end position="58"/>
    </location>
</feature>
<keyword evidence="1" id="KW-0175">Coiled coil</keyword>
<accession>A0A9N9V4X0</accession>
<dbReference type="EMBL" id="CABFNQ020000553">
    <property type="protein sequence ID" value="CAH0019320.1"/>
    <property type="molecule type" value="Genomic_DNA"/>
</dbReference>
<evidence type="ECO:0000256" key="2">
    <source>
        <dbReference type="SAM" id="MobiDB-lite"/>
    </source>
</evidence>